<dbReference type="KEGG" id="maqe:RJ40_03365"/>
<proteinExistence type="predicted"/>
<dbReference type="PANTHER" id="PTHR48094">
    <property type="entry name" value="PROTEIN/NUCLEIC ACID DEGLYCASE DJ-1-RELATED"/>
    <property type="match status" value="1"/>
</dbReference>
<dbReference type="AlphaFoldDB" id="A0A8A3S4R7"/>
<dbReference type="GO" id="GO:0005737">
    <property type="term" value="C:cytoplasm"/>
    <property type="evidence" value="ECO:0007669"/>
    <property type="project" value="TreeGrafter"/>
</dbReference>
<dbReference type="InterPro" id="IPR050325">
    <property type="entry name" value="Prot/Nucl_acid_deglycase"/>
</dbReference>
<keyword evidence="3" id="KW-1185">Reference proteome</keyword>
<dbReference type="SUPFAM" id="SSF52317">
    <property type="entry name" value="Class I glutamine amidotransferase-like"/>
    <property type="match status" value="1"/>
</dbReference>
<name>A0A8A3S4R7_9EURY</name>
<dbReference type="PANTHER" id="PTHR48094:SF12">
    <property type="entry name" value="PARKINSON DISEASE PROTEIN 7 HOMOLOG"/>
    <property type="match status" value="1"/>
</dbReference>
<reference evidence="2" key="2">
    <citation type="submission" date="2019-02" db="EMBL/GenBank/DDBJ databases">
        <authorList>
            <person name="Chen S.-C."/>
            <person name="Chien H.-H."/>
            <person name="Lai M.-C."/>
        </authorList>
    </citation>
    <scope>NUCLEOTIDE SEQUENCE</scope>
    <source>
        <strain evidence="2">N2F9704</strain>
    </source>
</reference>
<dbReference type="EMBL" id="CP036172">
    <property type="protein sequence ID" value="QSZ66604.1"/>
    <property type="molecule type" value="Genomic_DNA"/>
</dbReference>
<feature type="domain" description="DJ-1/PfpI" evidence="1">
    <location>
        <begin position="4"/>
        <end position="167"/>
    </location>
</feature>
<dbReference type="Pfam" id="PF01965">
    <property type="entry name" value="DJ-1_PfpI"/>
    <property type="match status" value="1"/>
</dbReference>
<dbReference type="Gene3D" id="3.40.50.880">
    <property type="match status" value="1"/>
</dbReference>
<dbReference type="Proteomes" id="UP001042704">
    <property type="component" value="Chromosome"/>
</dbReference>
<organism evidence="2 3">
    <name type="scientific">Methanofollis aquaemaris</name>
    <dbReference type="NCBI Taxonomy" id="126734"/>
    <lineage>
        <taxon>Archaea</taxon>
        <taxon>Methanobacteriati</taxon>
        <taxon>Methanobacteriota</taxon>
        <taxon>Stenosarchaea group</taxon>
        <taxon>Methanomicrobia</taxon>
        <taxon>Methanomicrobiales</taxon>
        <taxon>Methanomicrobiaceae</taxon>
        <taxon>Methanofollis</taxon>
    </lineage>
</organism>
<reference evidence="2" key="1">
    <citation type="journal article" date="2001" name="Int. J. Syst. Evol. Microbiol.">
        <title>Methanofollis aquaemaris sp. nov., a methanogen isolated from an aquaculture fish pond.</title>
        <authorList>
            <person name="Lai M.C."/>
            <person name="Chen S.C."/>
        </authorList>
    </citation>
    <scope>NUCLEOTIDE SEQUENCE</scope>
    <source>
        <strain evidence="2">N2F9704</strain>
    </source>
</reference>
<protein>
    <recommendedName>
        <fullName evidence="1">DJ-1/PfpI domain-containing protein</fullName>
    </recommendedName>
</protein>
<accession>A0A8A3S4R7</accession>
<evidence type="ECO:0000313" key="3">
    <source>
        <dbReference type="Proteomes" id="UP001042704"/>
    </source>
</evidence>
<evidence type="ECO:0000313" key="2">
    <source>
        <dbReference type="EMBL" id="QSZ66604.1"/>
    </source>
</evidence>
<gene>
    <name evidence="2" type="ORF">RJ40_03365</name>
</gene>
<sequence length="171" mass="17714">MKLVLAIAPDKFRDEEFEVPQKIFSEAGVETVVASTRVGTCQGMVGAMAEATAAFADLNPEEYDGIVVVGGIGSQDYLWTDADLKKLVQGCAKAGKVVAAICLSPAVLARAGVLDGKNATVFRSPASIYEMERGGARLVEESVVTDGMVVTANGPSVAGSFAEAVLSALSR</sequence>
<evidence type="ECO:0000259" key="1">
    <source>
        <dbReference type="Pfam" id="PF01965"/>
    </source>
</evidence>
<dbReference type="RefSeq" id="WP_265581954.1">
    <property type="nucleotide sequence ID" value="NZ_CP036172.1"/>
</dbReference>
<dbReference type="GeneID" id="76423368"/>
<dbReference type="InterPro" id="IPR029062">
    <property type="entry name" value="Class_I_gatase-like"/>
</dbReference>
<dbReference type="InterPro" id="IPR002818">
    <property type="entry name" value="DJ-1/PfpI"/>
</dbReference>